<evidence type="ECO:0000313" key="1">
    <source>
        <dbReference type="EMBL" id="SFZ73848.1"/>
    </source>
</evidence>
<dbReference type="Proteomes" id="UP000186513">
    <property type="component" value="Unassembled WGS sequence"/>
</dbReference>
<evidence type="ECO:0000313" key="2">
    <source>
        <dbReference type="Proteomes" id="UP000186513"/>
    </source>
</evidence>
<gene>
    <name evidence="1" type="ORF">SAMN02745887_01004</name>
</gene>
<name>A0A1K2HAM2_9NEIS</name>
<dbReference type="AlphaFoldDB" id="A0A1K2HAM2"/>
<reference evidence="1 2" key="1">
    <citation type="submission" date="2016-11" db="EMBL/GenBank/DDBJ databases">
        <authorList>
            <person name="Jaros S."/>
            <person name="Januszkiewicz K."/>
            <person name="Wedrychowicz H."/>
        </authorList>
    </citation>
    <scope>NUCLEOTIDE SEQUENCE [LARGE SCALE GENOMIC DNA]</scope>
    <source>
        <strain evidence="1 2">DSM 18899</strain>
    </source>
</reference>
<dbReference type="EMBL" id="FPKR01000003">
    <property type="protein sequence ID" value="SFZ73848.1"/>
    <property type="molecule type" value="Genomic_DNA"/>
</dbReference>
<keyword evidence="2" id="KW-1185">Reference proteome</keyword>
<accession>A0A1K2HAM2</accession>
<sequence length="60" mass="6908">MFQALSHYFHRVAVVHAAPACRDYSLCACPEQTFCLQDARPEHLREQWQTRRAALLGHGI</sequence>
<organism evidence="1 2">
    <name type="scientific">Chitinimonas taiwanensis DSM 18899</name>
    <dbReference type="NCBI Taxonomy" id="1121279"/>
    <lineage>
        <taxon>Bacteria</taxon>
        <taxon>Pseudomonadati</taxon>
        <taxon>Pseudomonadota</taxon>
        <taxon>Betaproteobacteria</taxon>
        <taxon>Neisseriales</taxon>
        <taxon>Chitinibacteraceae</taxon>
        <taxon>Chitinimonas</taxon>
    </lineage>
</organism>
<proteinExistence type="predicted"/>
<dbReference type="RefSeq" id="WP_072427532.1">
    <property type="nucleotide sequence ID" value="NZ_FPKR01000003.1"/>
</dbReference>
<protein>
    <submittedName>
        <fullName evidence="1">Uncharacterized protein</fullName>
    </submittedName>
</protein>